<sequence>MAKKTMRIAFPFGGILPAEITGGKEKTVPPHEPVSVPVAYGRQLTDDRFAYDAEKMKPAVQKKVEAQPVEFTDLEKSVEDARAALEAAQDLESQGKAQAALEEAERALAEARKSGASGTASTE</sequence>
<evidence type="ECO:0000256" key="1">
    <source>
        <dbReference type="SAM" id="MobiDB-lite"/>
    </source>
</evidence>
<keyword evidence="3" id="KW-1185">Reference proteome</keyword>
<dbReference type="RefSeq" id="WP_317561026.1">
    <property type="nucleotide sequence ID" value="NZ_JAWLIP010000003.1"/>
</dbReference>
<evidence type="ECO:0000313" key="3">
    <source>
        <dbReference type="Proteomes" id="UP001185659"/>
    </source>
</evidence>
<name>A0ABU4AJD8_9HYPH</name>
<organism evidence="2 3">
    <name type="scientific">Nitratireductor aquimarinus</name>
    <dbReference type="NCBI Taxonomy" id="889300"/>
    <lineage>
        <taxon>Bacteria</taxon>
        <taxon>Pseudomonadati</taxon>
        <taxon>Pseudomonadota</taxon>
        <taxon>Alphaproteobacteria</taxon>
        <taxon>Hyphomicrobiales</taxon>
        <taxon>Phyllobacteriaceae</taxon>
        <taxon>Nitratireductor</taxon>
    </lineage>
</organism>
<gene>
    <name evidence="2" type="ORF">R2G56_08640</name>
</gene>
<feature type="compositionally biased region" description="Basic and acidic residues" evidence="1">
    <location>
        <begin position="103"/>
        <end position="113"/>
    </location>
</feature>
<feature type="region of interest" description="Disordered" evidence="1">
    <location>
        <begin position="89"/>
        <end position="123"/>
    </location>
</feature>
<accession>A0ABU4AJD8</accession>
<reference evidence="2 3" key="1">
    <citation type="submission" date="2023-10" db="EMBL/GenBank/DDBJ databases">
        <authorList>
            <person name="Venkata Ramana C."/>
            <person name="Sasikala C."/>
            <person name="Dhurka M."/>
        </authorList>
    </citation>
    <scope>NUCLEOTIDE SEQUENCE [LARGE SCALE GENOMIC DNA]</scope>
    <source>
        <strain evidence="2 3">KCTC 32151</strain>
    </source>
</reference>
<dbReference type="EMBL" id="JAWLIP010000003">
    <property type="protein sequence ID" value="MDV6226350.1"/>
    <property type="molecule type" value="Genomic_DNA"/>
</dbReference>
<proteinExistence type="predicted"/>
<comment type="caution">
    <text evidence="2">The sequence shown here is derived from an EMBL/GenBank/DDBJ whole genome shotgun (WGS) entry which is preliminary data.</text>
</comment>
<dbReference type="Proteomes" id="UP001185659">
    <property type="component" value="Unassembled WGS sequence"/>
</dbReference>
<protein>
    <submittedName>
        <fullName evidence="2">Uncharacterized protein</fullName>
    </submittedName>
</protein>
<evidence type="ECO:0000313" key="2">
    <source>
        <dbReference type="EMBL" id="MDV6226350.1"/>
    </source>
</evidence>